<gene>
    <name evidence="2" type="ORF">HHU08_03360</name>
</gene>
<proteinExistence type="predicted"/>
<protein>
    <recommendedName>
        <fullName evidence="1">Cysteine-rich CPCC domain-containing protein</fullName>
    </recommendedName>
</protein>
<organism evidence="2 3">
    <name type="scientific">Niallia alba</name>
    <dbReference type="NCBI Taxonomy" id="2729105"/>
    <lineage>
        <taxon>Bacteria</taxon>
        <taxon>Bacillati</taxon>
        <taxon>Bacillota</taxon>
        <taxon>Bacilli</taxon>
        <taxon>Bacillales</taxon>
        <taxon>Bacillaceae</taxon>
        <taxon>Niallia</taxon>
    </lineage>
</organism>
<evidence type="ECO:0000259" key="1">
    <source>
        <dbReference type="Pfam" id="PF14206"/>
    </source>
</evidence>
<evidence type="ECO:0000313" key="3">
    <source>
        <dbReference type="Proteomes" id="UP000588491"/>
    </source>
</evidence>
<evidence type="ECO:0000313" key="2">
    <source>
        <dbReference type="EMBL" id="NMO76057.1"/>
    </source>
</evidence>
<dbReference type="AlphaFoldDB" id="A0A7Y0K5T5"/>
<accession>A0A7Y0K5T5</accession>
<comment type="caution">
    <text evidence="2">The sequence shown here is derived from an EMBL/GenBank/DDBJ whole genome shotgun (WGS) entry which is preliminary data.</text>
</comment>
<dbReference type="EMBL" id="JABBPK010000001">
    <property type="protein sequence ID" value="NMO76057.1"/>
    <property type="molecule type" value="Genomic_DNA"/>
</dbReference>
<sequence>MRLKREKCPCCGLPTIEERGIFDICELCHWEDDGQDDPNADEVWGGPNGDYSLTEARKNFKEHLIMYRDRRNIEKQTDKEVELKKSLISMFVELDKCKPDSLEYEALWRKIKSYEKILMEISYETYG</sequence>
<feature type="domain" description="Cysteine-rich CPCC" evidence="1">
    <location>
        <begin position="7"/>
        <end position="72"/>
    </location>
</feature>
<name>A0A7Y0K5T5_9BACI</name>
<dbReference type="InterPro" id="IPR025983">
    <property type="entry name" value="Cys_rich_CPCC"/>
</dbReference>
<dbReference type="Pfam" id="PF14206">
    <property type="entry name" value="Cys_rich_CPCC"/>
    <property type="match status" value="1"/>
</dbReference>
<reference evidence="2 3" key="1">
    <citation type="submission" date="2020-04" db="EMBL/GenBank/DDBJ databases">
        <title>Bacillus sp. UniB3 isolated from commercial digestive syrup.</title>
        <authorList>
            <person name="Thorat V."/>
            <person name="Kirdat K."/>
            <person name="Tiwarekar B."/>
            <person name="Yadav A."/>
        </authorList>
    </citation>
    <scope>NUCLEOTIDE SEQUENCE [LARGE SCALE GENOMIC DNA]</scope>
    <source>
        <strain evidence="2 3">UniB3</strain>
    </source>
</reference>
<dbReference type="Proteomes" id="UP000588491">
    <property type="component" value="Unassembled WGS sequence"/>
</dbReference>
<keyword evidence="3" id="KW-1185">Reference proteome</keyword>